<name>A0ACA9NW91_9GLOM</name>
<dbReference type="EMBL" id="CAJVQC010015915">
    <property type="protein sequence ID" value="CAG8671664.1"/>
    <property type="molecule type" value="Genomic_DNA"/>
</dbReference>
<keyword evidence="2" id="KW-1185">Reference proteome</keyword>
<sequence>PNTAHLPESFLISQFTESSFPNTHFTSSYFVDNFLWHKPTLLTITLPTAFSFSCFMLLVGEVSFSEIAVGEMGCQRSEILRKWCRRSGLSMKWLSMKWVVSEIGGNDIIVSKPHS</sequence>
<protein>
    <submittedName>
        <fullName evidence="1">5042_t:CDS:1</fullName>
    </submittedName>
</protein>
<dbReference type="Proteomes" id="UP000789920">
    <property type="component" value="Unassembled WGS sequence"/>
</dbReference>
<evidence type="ECO:0000313" key="1">
    <source>
        <dbReference type="EMBL" id="CAG8671664.1"/>
    </source>
</evidence>
<gene>
    <name evidence="1" type="ORF">RPERSI_LOCUS8707</name>
</gene>
<evidence type="ECO:0000313" key="2">
    <source>
        <dbReference type="Proteomes" id="UP000789920"/>
    </source>
</evidence>
<reference evidence="1" key="1">
    <citation type="submission" date="2021-06" db="EMBL/GenBank/DDBJ databases">
        <authorList>
            <person name="Kallberg Y."/>
            <person name="Tangrot J."/>
            <person name="Rosling A."/>
        </authorList>
    </citation>
    <scope>NUCLEOTIDE SEQUENCE</scope>
    <source>
        <strain evidence="1">MA461A</strain>
    </source>
</reference>
<proteinExistence type="predicted"/>
<organism evidence="1 2">
    <name type="scientific">Racocetra persica</name>
    <dbReference type="NCBI Taxonomy" id="160502"/>
    <lineage>
        <taxon>Eukaryota</taxon>
        <taxon>Fungi</taxon>
        <taxon>Fungi incertae sedis</taxon>
        <taxon>Mucoromycota</taxon>
        <taxon>Glomeromycotina</taxon>
        <taxon>Glomeromycetes</taxon>
        <taxon>Diversisporales</taxon>
        <taxon>Gigasporaceae</taxon>
        <taxon>Racocetra</taxon>
    </lineage>
</organism>
<accession>A0ACA9NW91</accession>
<feature type="non-terminal residue" evidence="1">
    <location>
        <position position="1"/>
    </location>
</feature>
<comment type="caution">
    <text evidence="1">The sequence shown here is derived from an EMBL/GenBank/DDBJ whole genome shotgun (WGS) entry which is preliminary data.</text>
</comment>